<evidence type="ECO:0000256" key="2">
    <source>
        <dbReference type="SAM" id="Phobius"/>
    </source>
</evidence>
<feature type="transmembrane region" description="Helical" evidence="2">
    <location>
        <begin position="68"/>
        <end position="86"/>
    </location>
</feature>
<gene>
    <name evidence="6" type="ORF">RSOLAG22IIIB_06277</name>
</gene>
<evidence type="ECO:0000256" key="1">
    <source>
        <dbReference type="SAM" id="MobiDB-lite"/>
    </source>
</evidence>
<dbReference type="InterPro" id="IPR045122">
    <property type="entry name" value="Csc1-like"/>
</dbReference>
<name>A0A0K6GDA6_9AGAM</name>
<proteinExistence type="predicted"/>
<feature type="transmembrane region" description="Helical" evidence="2">
    <location>
        <begin position="360"/>
        <end position="380"/>
    </location>
</feature>
<evidence type="ECO:0000259" key="4">
    <source>
        <dbReference type="Pfam" id="PF13967"/>
    </source>
</evidence>
<keyword evidence="2" id="KW-0812">Transmembrane</keyword>
<evidence type="ECO:0000313" key="7">
    <source>
        <dbReference type="Proteomes" id="UP000044841"/>
    </source>
</evidence>
<dbReference type="Pfam" id="PF12621">
    <property type="entry name" value="PHM7_ext"/>
    <property type="match status" value="1"/>
</dbReference>
<evidence type="ECO:0000259" key="5">
    <source>
        <dbReference type="Pfam" id="PF14703"/>
    </source>
</evidence>
<evidence type="ECO:0000259" key="3">
    <source>
        <dbReference type="Pfam" id="PF12621"/>
    </source>
</evidence>
<sequence>MIATTQASSASTLSFVTPRTKLSCDLWAEESITIQERPLGDGRLSSLVTIFKHNHEDIRIHNRMDSCFFVWFLQIVVRVFVPFWLISRVIILSVDAAWANNKDSLNHFTFGNIAGNFQNRFAAHLIFARFDASCSSFDTQNNGLKDLPDIYDRRTAASNKLEGAEFKLAAIAQKLNHKRTVAIANAAKKGQDITTVAPPVLDSDLENVAVADRYVPRSERPTHRLAPFKWFPLALPFMGGKLDTIEWARKQVIESDQLLTEGCRKLAEDRANVGVDMDENYPPLNSVFILFNQQIGAHIVAQILVHNQPYRMAEKYTEVAPADVIWGNLGINPYEARIRKAISYATTPAYSIIPPIMNDLVFVAFFLFYLVWKYLFLWGFGRHEAGDTEGRYGFITFYLALHRTDLSVLFFVSRDLEQRASATLQGVLMTLLIIITPLTAEQPAKIDKLELERAEHEIHARTVSLKAGVHGKNAAGEGKHNDAPEEYTHPAAIESQRIVWLPSDLSGVAEAEEMDLTQQGIDLSTKNAAMDKNGHVESTGPPPGGGDDVLFGRPALYFSRCVYYPEEFLEDHRYFGVPALDEGHRQQLVHKTSFLDKPSRMVQFAARLGLAKGNKSVMNAMESAYSFLSENYQPGDQVILYVRSFEIGSDLDLKAAESLAKHLHDGTRPGDRCESQRSSGNNKSPGKIPIHGIVVSLGGEMRQMCEVNDGLKSRFPPGIEHIVCCTYDAGDRSCATRFDMTGAIVWREICISPDRGWDLWIHCTKHVLYWEENWILKWDKRDPVWTQELDSSPGSAPDGLGLGLTKPVGMYRHELRKYRRYLWEDIFMLVWKSCRGVDQSLS</sequence>
<dbReference type="PANTHER" id="PTHR13018">
    <property type="entry name" value="PROBABLE MEMBRANE PROTEIN DUF221-RELATED"/>
    <property type="match status" value="1"/>
</dbReference>
<organism evidence="6 7">
    <name type="scientific">Rhizoctonia solani</name>
    <dbReference type="NCBI Taxonomy" id="456999"/>
    <lineage>
        <taxon>Eukaryota</taxon>
        <taxon>Fungi</taxon>
        <taxon>Dikarya</taxon>
        <taxon>Basidiomycota</taxon>
        <taxon>Agaricomycotina</taxon>
        <taxon>Agaricomycetes</taxon>
        <taxon>Cantharellales</taxon>
        <taxon>Ceratobasidiaceae</taxon>
        <taxon>Rhizoctonia</taxon>
    </lineage>
</organism>
<dbReference type="InterPro" id="IPR027815">
    <property type="entry name" value="CSC1/OSCA1-like_cyt"/>
</dbReference>
<feature type="region of interest" description="Disordered" evidence="1">
    <location>
        <begin position="663"/>
        <end position="687"/>
    </location>
</feature>
<dbReference type="PANTHER" id="PTHR13018:SF143">
    <property type="entry name" value="CSC1_OSCA1-LIKE 7TM REGION DOMAIN-CONTAINING PROTEIN"/>
    <property type="match status" value="1"/>
</dbReference>
<feature type="domain" description="10TM putative phosphate transporter extracellular tail" evidence="3">
    <location>
        <begin position="477"/>
        <end position="543"/>
    </location>
</feature>
<protein>
    <submittedName>
        <fullName evidence="6">Uncharacterized protein</fullName>
    </submittedName>
</protein>
<dbReference type="InterPro" id="IPR022257">
    <property type="entry name" value="PHM7_ext"/>
</dbReference>
<feature type="domain" description="CSC1/OSCA1-like cytosolic" evidence="5">
    <location>
        <begin position="144"/>
        <end position="328"/>
    </location>
</feature>
<accession>A0A0K6GDA6</accession>
<dbReference type="GO" id="GO:0005227">
    <property type="term" value="F:calcium-activated cation channel activity"/>
    <property type="evidence" value="ECO:0007669"/>
    <property type="project" value="InterPro"/>
</dbReference>
<feature type="compositionally biased region" description="Basic and acidic residues" evidence="1">
    <location>
        <begin position="663"/>
        <end position="675"/>
    </location>
</feature>
<feature type="domain" description="CSC1/OSCA1-like N-terminal transmembrane" evidence="4">
    <location>
        <begin position="36"/>
        <end position="128"/>
    </location>
</feature>
<dbReference type="EMBL" id="CYGV01001689">
    <property type="protein sequence ID" value="CUA76446.1"/>
    <property type="molecule type" value="Genomic_DNA"/>
</dbReference>
<dbReference type="Proteomes" id="UP000044841">
    <property type="component" value="Unassembled WGS sequence"/>
</dbReference>
<keyword evidence="2" id="KW-0472">Membrane</keyword>
<dbReference type="InterPro" id="IPR032880">
    <property type="entry name" value="CSC1/OSCA1-like_N"/>
</dbReference>
<dbReference type="Pfam" id="PF13967">
    <property type="entry name" value="RSN1_TM"/>
    <property type="match status" value="1"/>
</dbReference>
<dbReference type="AlphaFoldDB" id="A0A0K6GDA6"/>
<keyword evidence="7" id="KW-1185">Reference proteome</keyword>
<dbReference type="Pfam" id="PF14703">
    <property type="entry name" value="PHM7_cyt"/>
    <property type="match status" value="1"/>
</dbReference>
<dbReference type="GO" id="GO:0005886">
    <property type="term" value="C:plasma membrane"/>
    <property type="evidence" value="ECO:0007669"/>
    <property type="project" value="TreeGrafter"/>
</dbReference>
<keyword evidence="2" id="KW-1133">Transmembrane helix</keyword>
<reference evidence="6 7" key="1">
    <citation type="submission" date="2015-07" db="EMBL/GenBank/DDBJ databases">
        <authorList>
            <person name="Noorani M."/>
        </authorList>
    </citation>
    <scope>NUCLEOTIDE SEQUENCE [LARGE SCALE GENOMIC DNA]</scope>
    <source>
        <strain evidence="6">BBA 69670</strain>
    </source>
</reference>
<evidence type="ECO:0000313" key="6">
    <source>
        <dbReference type="EMBL" id="CUA76446.1"/>
    </source>
</evidence>